<gene>
    <name evidence="6" type="primary">HEATR9</name>
</gene>
<keyword evidence="2" id="KW-0732">Signal</keyword>
<proteinExistence type="predicted"/>
<reference evidence="6" key="1">
    <citation type="submission" date="2025-08" db="UniProtKB">
        <authorList>
            <consortium name="Ensembl"/>
        </authorList>
    </citation>
    <scope>IDENTIFICATION</scope>
</reference>
<dbReference type="Ensembl" id="ENSPTET00000023447.1">
    <property type="protein sequence ID" value="ENSPTEP00000015752.1"/>
    <property type="gene ID" value="ENSPTEG00000017386.1"/>
</dbReference>
<dbReference type="GO" id="GO:0006954">
    <property type="term" value="P:inflammatory response"/>
    <property type="evidence" value="ECO:0007669"/>
    <property type="project" value="UniProtKB-KW"/>
</dbReference>
<evidence type="ECO:0000256" key="4">
    <source>
        <dbReference type="ARBA" id="ARBA00023198"/>
    </source>
</evidence>
<dbReference type="GO" id="GO:0005615">
    <property type="term" value="C:extracellular space"/>
    <property type="evidence" value="ECO:0007669"/>
    <property type="project" value="UniProtKB-KW"/>
</dbReference>
<keyword evidence="4" id="KW-0395">Inflammatory response</keyword>
<evidence type="ECO:0000256" key="1">
    <source>
        <dbReference type="ARBA" id="ARBA00022514"/>
    </source>
</evidence>
<evidence type="ECO:0000313" key="7">
    <source>
        <dbReference type="Proteomes" id="UP000694416"/>
    </source>
</evidence>
<evidence type="ECO:0000256" key="3">
    <source>
        <dbReference type="ARBA" id="ARBA00023157"/>
    </source>
</evidence>
<dbReference type="Proteomes" id="UP000694416">
    <property type="component" value="Unplaced"/>
</dbReference>
<dbReference type="Gene3D" id="2.40.50.40">
    <property type="match status" value="1"/>
</dbReference>
<sequence>MSAEKCFHHWCLVKGETDELTLDERAVRGRQRLEFPEAISVFFSVSCSFTYDTGQCLVAILETPLRGYPSTGPIKSQPELQRIPAEDPVTARGPPTASPTGTMKVSVAALTVILVATALCAPASASPYASDTTPCCFAYIARPLPRAHIKEYFYTSGKCSNPAVVSMFLYPWLEYPDRTKGEAQMDRNGVQRRGLKKKCYLAVTPRQGSRTQKSHGSCSSALVLLPDAKGRVSPKSRVLEAASEQAKLSPVLLLQET</sequence>
<dbReference type="Pfam" id="PF00048">
    <property type="entry name" value="IL8"/>
    <property type="match status" value="1"/>
</dbReference>
<dbReference type="AlphaFoldDB" id="A0A8C9H7I8"/>
<keyword evidence="3" id="KW-1015">Disulfide bond</keyword>
<evidence type="ECO:0000256" key="2">
    <source>
        <dbReference type="ARBA" id="ARBA00022729"/>
    </source>
</evidence>
<accession>A0A8C9H7I8</accession>
<dbReference type="SUPFAM" id="SSF54117">
    <property type="entry name" value="Interleukin 8-like chemokines"/>
    <property type="match status" value="1"/>
</dbReference>
<name>A0A8C9H7I8_9PRIM</name>
<evidence type="ECO:0000313" key="6">
    <source>
        <dbReference type="Ensembl" id="ENSPTEP00000015752.1"/>
    </source>
</evidence>
<evidence type="ECO:0000259" key="5">
    <source>
        <dbReference type="Pfam" id="PF00048"/>
    </source>
</evidence>
<protein>
    <submittedName>
        <fullName evidence="6">HEAT repeat containing 9</fullName>
    </submittedName>
</protein>
<keyword evidence="7" id="KW-1185">Reference proteome</keyword>
<dbReference type="InterPro" id="IPR001811">
    <property type="entry name" value="Chemokine_IL8-like_dom"/>
</dbReference>
<feature type="domain" description="Chemokine interleukin-8-like" evidence="5">
    <location>
        <begin position="134"/>
        <end position="166"/>
    </location>
</feature>
<organism evidence="6 7">
    <name type="scientific">Piliocolobus tephrosceles</name>
    <name type="common">Ugandan red Colobus</name>
    <dbReference type="NCBI Taxonomy" id="591936"/>
    <lineage>
        <taxon>Eukaryota</taxon>
        <taxon>Metazoa</taxon>
        <taxon>Chordata</taxon>
        <taxon>Craniata</taxon>
        <taxon>Vertebrata</taxon>
        <taxon>Euteleostomi</taxon>
        <taxon>Mammalia</taxon>
        <taxon>Eutheria</taxon>
        <taxon>Euarchontoglires</taxon>
        <taxon>Primates</taxon>
        <taxon>Haplorrhini</taxon>
        <taxon>Catarrhini</taxon>
        <taxon>Cercopithecidae</taxon>
        <taxon>Colobinae</taxon>
        <taxon>Piliocolobus</taxon>
    </lineage>
</organism>
<dbReference type="GO" id="GO:0008009">
    <property type="term" value="F:chemokine activity"/>
    <property type="evidence" value="ECO:0007669"/>
    <property type="project" value="InterPro"/>
</dbReference>
<dbReference type="InterPro" id="IPR036048">
    <property type="entry name" value="Interleukin_8-like_sf"/>
</dbReference>
<keyword evidence="1" id="KW-0202">Cytokine</keyword>
<reference evidence="6" key="2">
    <citation type="submission" date="2025-09" db="UniProtKB">
        <authorList>
            <consortium name="Ensembl"/>
        </authorList>
    </citation>
    <scope>IDENTIFICATION</scope>
</reference>
<dbReference type="GO" id="GO:0006955">
    <property type="term" value="P:immune response"/>
    <property type="evidence" value="ECO:0007669"/>
    <property type="project" value="InterPro"/>
</dbReference>